<evidence type="ECO:0000256" key="2">
    <source>
        <dbReference type="SAM" id="Phobius"/>
    </source>
</evidence>
<organism evidence="3 4">
    <name type="scientific">Nakamurella panacisegetis</name>
    <dbReference type="NCBI Taxonomy" id="1090615"/>
    <lineage>
        <taxon>Bacteria</taxon>
        <taxon>Bacillati</taxon>
        <taxon>Actinomycetota</taxon>
        <taxon>Actinomycetes</taxon>
        <taxon>Nakamurellales</taxon>
        <taxon>Nakamurellaceae</taxon>
        <taxon>Nakamurella</taxon>
    </lineage>
</organism>
<feature type="transmembrane region" description="Helical" evidence="2">
    <location>
        <begin position="266"/>
        <end position="289"/>
    </location>
</feature>
<feature type="transmembrane region" description="Helical" evidence="2">
    <location>
        <begin position="738"/>
        <end position="757"/>
    </location>
</feature>
<feature type="transmembrane region" description="Helical" evidence="2">
    <location>
        <begin position="567"/>
        <end position="585"/>
    </location>
</feature>
<feature type="transmembrane region" description="Helical" evidence="2">
    <location>
        <begin position="535"/>
        <end position="555"/>
    </location>
</feature>
<dbReference type="STRING" id="1090615.SAMN04515671_3596"/>
<feature type="transmembrane region" description="Helical" evidence="2">
    <location>
        <begin position="154"/>
        <end position="174"/>
    </location>
</feature>
<proteinExistence type="predicted"/>
<gene>
    <name evidence="3" type="ORF">SAMN04515671_3596</name>
</gene>
<keyword evidence="4" id="KW-1185">Reference proteome</keyword>
<feature type="transmembrane region" description="Helical" evidence="2">
    <location>
        <begin position="225"/>
        <end position="245"/>
    </location>
</feature>
<dbReference type="RefSeq" id="WP_090478433.1">
    <property type="nucleotide sequence ID" value="NZ_LT629710.1"/>
</dbReference>
<accession>A0A1H0RK49</accession>
<name>A0A1H0RK49_9ACTN</name>
<protein>
    <submittedName>
        <fullName evidence="3">Uncharacterized protein</fullName>
    </submittedName>
</protein>
<feature type="transmembrane region" description="Helical" evidence="2">
    <location>
        <begin position="91"/>
        <end position="110"/>
    </location>
</feature>
<evidence type="ECO:0000313" key="4">
    <source>
        <dbReference type="Proteomes" id="UP000198741"/>
    </source>
</evidence>
<keyword evidence="2" id="KW-0472">Membrane</keyword>
<keyword evidence="2" id="KW-0812">Transmembrane</keyword>
<evidence type="ECO:0000256" key="1">
    <source>
        <dbReference type="SAM" id="MobiDB-lite"/>
    </source>
</evidence>
<dbReference type="EMBL" id="LT629710">
    <property type="protein sequence ID" value="SDP29386.1"/>
    <property type="molecule type" value="Genomic_DNA"/>
</dbReference>
<feature type="transmembrane region" description="Helical" evidence="2">
    <location>
        <begin position="662"/>
        <end position="679"/>
    </location>
</feature>
<feature type="region of interest" description="Disordered" evidence="1">
    <location>
        <begin position="766"/>
        <end position="802"/>
    </location>
</feature>
<feature type="transmembrane region" description="Helical" evidence="2">
    <location>
        <begin position="301"/>
        <end position="321"/>
    </location>
</feature>
<feature type="transmembrane region" description="Helical" evidence="2">
    <location>
        <begin position="50"/>
        <end position="71"/>
    </location>
</feature>
<reference evidence="3 4" key="1">
    <citation type="submission" date="2016-10" db="EMBL/GenBank/DDBJ databases">
        <authorList>
            <person name="de Groot N.N."/>
        </authorList>
    </citation>
    <scope>NUCLEOTIDE SEQUENCE [LARGE SCALE GENOMIC DNA]</scope>
    <source>
        <strain evidence="4">P4-7,KCTC 19426,CECT 7604</strain>
    </source>
</reference>
<sequence>MTEQETPPGAVDHEVTAIGAAVGESAEHDVPGLRATFAERRLSVRTMDRPLRLATAGAAASLVGAALLVALRDVGHSKVVLLPSGGVETTLSTPLFIAALCLLAIGFGYLTTGVVLAHRLVGLLAVAVVTGALGFYTGVLGVGLRAVLPRWATWATRGLLLAIWLVAIGATLWRRHRHGDAPQDRVLRLVLLVVYCVVFGGYLLILRLASPTLNGLTNFPGSVTLLMGGLALLTTPILFVAAIDFGEWGQLTGQRLLTAAGRPKSLANVSRVVIPAALCVALLAVAWTMDPETTAHRLARITQSALIFAVAVLVLLAIWRLPRLRSGAWPETLNFAVVLVVAAIVATIVPDVAGLLQGQIIAKPTPEVSTAGEFTAAANVVSRTSPTGLTLLVPAGWQVDATPTFEQYTNSSVAFGALVLLIGGPIPGPASLRALTAGLGAPLGPVETVGTLQRLEFTPASPRTLSVGWLARNPEGSAAYLFIGAATGSDPQGAEQYLAAMVNSFRPPGAPSAQIPSTADEVTPAQAQQTSSDRLNVTADALTVLLALICLALLAGRTRGWTGRTRAGLMLFCFVAVLDLCYDADSIGRVLLGPATAWPTPGQPGVLAAVAVAGLVLLAIARRSTRRWARRLPTTLPGLAGGLLALRGVEVLYNHALAANRISVWAAVIVLLAISWDVIMSGESMTNHASRWVPRSSRVLVFLGYAILLACAVVFFSGQRGLGSGLPLPEVIFEPESITKSGLFGLAMPLMILLFLLHTFGEREPRDHETADLPPDPASRAAAGEMVTNRSVDAGRLDGAAS</sequence>
<feature type="transmembrane region" description="Helical" evidence="2">
    <location>
        <begin position="122"/>
        <end position="148"/>
    </location>
</feature>
<dbReference type="Proteomes" id="UP000198741">
    <property type="component" value="Chromosome I"/>
</dbReference>
<feature type="transmembrane region" description="Helical" evidence="2">
    <location>
        <begin position="605"/>
        <end position="622"/>
    </location>
</feature>
<feature type="transmembrane region" description="Helical" evidence="2">
    <location>
        <begin position="186"/>
        <end position="205"/>
    </location>
</feature>
<feature type="transmembrane region" description="Helical" evidence="2">
    <location>
        <begin position="634"/>
        <end position="656"/>
    </location>
</feature>
<dbReference type="AlphaFoldDB" id="A0A1H0RK49"/>
<feature type="transmembrane region" description="Helical" evidence="2">
    <location>
        <begin position="333"/>
        <end position="356"/>
    </location>
</feature>
<evidence type="ECO:0000313" key="3">
    <source>
        <dbReference type="EMBL" id="SDP29386.1"/>
    </source>
</evidence>
<feature type="transmembrane region" description="Helical" evidence="2">
    <location>
        <begin position="699"/>
        <end position="718"/>
    </location>
</feature>
<keyword evidence="2" id="KW-1133">Transmembrane helix</keyword>
<dbReference type="OrthoDB" id="9853227at2"/>